<evidence type="ECO:0000259" key="3">
    <source>
        <dbReference type="Pfam" id="PF14607"/>
    </source>
</evidence>
<dbReference type="SUPFAM" id="SSF52266">
    <property type="entry name" value="SGNH hydrolase"/>
    <property type="match status" value="1"/>
</dbReference>
<dbReference type="RefSeq" id="WP_029204174.1">
    <property type="nucleotide sequence ID" value="NZ_JAPJUH010000004.1"/>
</dbReference>
<comment type="caution">
    <text evidence="4">The sequence shown here is derived from an EMBL/GenBank/DDBJ whole genome shotgun (WGS) entry which is preliminary data.</text>
</comment>
<accession>A0A9X3IAC6</accession>
<keyword evidence="5" id="KW-1185">Reference proteome</keyword>
<evidence type="ECO:0000313" key="4">
    <source>
        <dbReference type="EMBL" id="MCX3265904.1"/>
    </source>
</evidence>
<dbReference type="InterPro" id="IPR013830">
    <property type="entry name" value="SGNH_hydro"/>
</dbReference>
<dbReference type="GO" id="GO:0016788">
    <property type="term" value="F:hydrolase activity, acting on ester bonds"/>
    <property type="evidence" value="ECO:0007669"/>
    <property type="project" value="UniProtKB-ARBA"/>
</dbReference>
<organism evidence="4 5">
    <name type="scientific">Pedobacter agri</name>
    <dbReference type="NCBI Taxonomy" id="454586"/>
    <lineage>
        <taxon>Bacteria</taxon>
        <taxon>Pseudomonadati</taxon>
        <taxon>Bacteroidota</taxon>
        <taxon>Sphingobacteriia</taxon>
        <taxon>Sphingobacteriales</taxon>
        <taxon>Sphingobacteriaceae</taxon>
        <taxon>Pedobacter</taxon>
    </lineage>
</organism>
<evidence type="ECO:0000313" key="5">
    <source>
        <dbReference type="Proteomes" id="UP001142592"/>
    </source>
</evidence>
<dbReference type="Pfam" id="PF14607">
    <property type="entry name" value="GxDLY"/>
    <property type="match status" value="1"/>
</dbReference>
<name>A0A9X3IAC6_9SPHI</name>
<dbReference type="InterPro" id="IPR036514">
    <property type="entry name" value="SGNH_hydro_sf"/>
</dbReference>
<dbReference type="Pfam" id="PF14606">
    <property type="entry name" value="Lipase_GDSL_3"/>
    <property type="match status" value="1"/>
</dbReference>
<feature type="domain" description="SGNH hydrolase-type esterase" evidence="2">
    <location>
        <begin position="177"/>
        <end position="351"/>
    </location>
</feature>
<dbReference type="AlphaFoldDB" id="A0A9X3IAC6"/>
<sequence length="361" mass="40213">MKSIYFSLVFLCLLVKPSYSQNANPARFVKAADMTIIGKMIQTRNIYQSLDTIDYPRLPAAVKRLLTMSAGIAVSFKTDSRFLKAKWCNSKSKVGSNMTAIAQKGLDLYVKLNGKWQFCGVGKPLEQCTETSLVNNLMEGQKEFLLYLPLYDEINDLEIGISSHSTITAGTIPFKSRILIYGSSILHGASASRSGLAYPAILSRQTGLNFINMGLSGSAKMEKEVADLIAKIDADAYILDCVPNSSPEQIKSRTDYLVQTIRNSHPKAPIIIMQSLIRESGYVDAVIGDRVRLQNEEIKSQFLNLQKKGVKDLYFISAENFLGNDHEGTVDGTHPNDLGFYRFTEDIRPKLLKILAKYNIK</sequence>
<keyword evidence="4" id="KW-0378">Hydrolase</keyword>
<dbReference type="Gene3D" id="3.40.50.1110">
    <property type="entry name" value="SGNH hydrolase"/>
    <property type="match status" value="1"/>
</dbReference>
<keyword evidence="1" id="KW-0732">Signal</keyword>
<dbReference type="Proteomes" id="UP001142592">
    <property type="component" value="Unassembled WGS sequence"/>
</dbReference>
<feature type="domain" description="SGNH hydrolase-type esterase N-terminal" evidence="3">
    <location>
        <begin position="28"/>
        <end position="167"/>
    </location>
</feature>
<dbReference type="EMBL" id="JAPJUH010000004">
    <property type="protein sequence ID" value="MCX3265904.1"/>
    <property type="molecule type" value="Genomic_DNA"/>
</dbReference>
<evidence type="ECO:0000259" key="2">
    <source>
        <dbReference type="Pfam" id="PF14606"/>
    </source>
</evidence>
<gene>
    <name evidence="4" type="ORF">OQZ29_14195</name>
</gene>
<protein>
    <submittedName>
        <fullName evidence="4">SGNH/GDSL hydrolase family protein</fullName>
    </submittedName>
</protein>
<feature type="signal peptide" evidence="1">
    <location>
        <begin position="1"/>
        <end position="22"/>
    </location>
</feature>
<feature type="chain" id="PRO_5040837135" evidence="1">
    <location>
        <begin position="23"/>
        <end position="361"/>
    </location>
</feature>
<evidence type="ECO:0000256" key="1">
    <source>
        <dbReference type="SAM" id="SignalP"/>
    </source>
</evidence>
<proteinExistence type="predicted"/>
<dbReference type="InterPro" id="IPR032740">
    <property type="entry name" value="GxDLY"/>
</dbReference>
<dbReference type="Gene3D" id="2.60.120.260">
    <property type="entry name" value="Galactose-binding domain-like"/>
    <property type="match status" value="1"/>
</dbReference>
<reference evidence="4" key="1">
    <citation type="submission" date="2022-11" db="EMBL/GenBank/DDBJ databases">
        <authorList>
            <person name="Graham C."/>
            <person name="Newman J.D."/>
        </authorList>
    </citation>
    <scope>NUCLEOTIDE SEQUENCE</scope>
    <source>
        <strain evidence="4">DSM 19486</strain>
    </source>
</reference>